<dbReference type="AlphaFoldDB" id="A0A840UNZ2"/>
<dbReference type="RefSeq" id="WP_183349280.1">
    <property type="nucleotide sequence ID" value="NZ_JACHEO010000004.1"/>
</dbReference>
<organism evidence="1 2">
    <name type="scientific">Desulfoprunum benzoelyticum</name>
    <dbReference type="NCBI Taxonomy" id="1506996"/>
    <lineage>
        <taxon>Bacteria</taxon>
        <taxon>Pseudomonadati</taxon>
        <taxon>Thermodesulfobacteriota</taxon>
        <taxon>Desulfobulbia</taxon>
        <taxon>Desulfobulbales</taxon>
        <taxon>Desulfobulbaceae</taxon>
        <taxon>Desulfoprunum</taxon>
    </lineage>
</organism>
<comment type="caution">
    <text evidence="1">The sequence shown here is derived from an EMBL/GenBank/DDBJ whole genome shotgun (WGS) entry which is preliminary data.</text>
</comment>
<keyword evidence="2" id="KW-1185">Reference proteome</keyword>
<protein>
    <recommendedName>
        <fullName evidence="3">YkgJ family cysteine cluster protein</fullName>
    </recommendedName>
</protein>
<evidence type="ECO:0000313" key="2">
    <source>
        <dbReference type="Proteomes" id="UP000539642"/>
    </source>
</evidence>
<accession>A0A840UNZ2</accession>
<sequence>MNELPLPEPLVQRLKNIYRALEEDYDEVARQLQFSCSGCPDNCCDSYFLHYTYVEWAYLWQGLRELPPVRQKNILDRAGEVVRVCREELAHGRRPVVMCPLNENGLCVLYPYRLLVCRTHGVPAVMTLPDGRRLSFPGCYRCQEVVRGRENDAGVPFVDRTKLLQLLVMLESELLQGLHSPRPRIRMTIAEMLVKGPPTLT</sequence>
<evidence type="ECO:0000313" key="1">
    <source>
        <dbReference type="EMBL" id="MBB5347482.1"/>
    </source>
</evidence>
<reference evidence="1 2" key="1">
    <citation type="submission" date="2020-08" db="EMBL/GenBank/DDBJ databases">
        <title>Genomic Encyclopedia of Type Strains, Phase IV (KMG-IV): sequencing the most valuable type-strain genomes for metagenomic binning, comparative biology and taxonomic classification.</title>
        <authorList>
            <person name="Goeker M."/>
        </authorList>
    </citation>
    <scope>NUCLEOTIDE SEQUENCE [LARGE SCALE GENOMIC DNA]</scope>
    <source>
        <strain evidence="1 2">DSM 28570</strain>
    </source>
</reference>
<dbReference type="EMBL" id="JACHEO010000004">
    <property type="protein sequence ID" value="MBB5347482.1"/>
    <property type="molecule type" value="Genomic_DNA"/>
</dbReference>
<name>A0A840UNZ2_9BACT</name>
<proteinExistence type="predicted"/>
<evidence type="ECO:0008006" key="3">
    <source>
        <dbReference type="Google" id="ProtNLM"/>
    </source>
</evidence>
<gene>
    <name evidence="1" type="ORF">HNQ81_001198</name>
</gene>
<dbReference type="Proteomes" id="UP000539642">
    <property type="component" value="Unassembled WGS sequence"/>
</dbReference>